<evidence type="ECO:0000313" key="2">
    <source>
        <dbReference type="WBParaSite" id="JU765_v2.g3249.t1"/>
    </source>
</evidence>
<protein>
    <submittedName>
        <fullName evidence="2">Glutamine-dependent NAD(+) synthetase</fullName>
    </submittedName>
</protein>
<dbReference type="Proteomes" id="UP000887576">
    <property type="component" value="Unplaced"/>
</dbReference>
<organism evidence="1 2">
    <name type="scientific">Panagrolaimus sp. JU765</name>
    <dbReference type="NCBI Taxonomy" id="591449"/>
    <lineage>
        <taxon>Eukaryota</taxon>
        <taxon>Metazoa</taxon>
        <taxon>Ecdysozoa</taxon>
        <taxon>Nematoda</taxon>
        <taxon>Chromadorea</taxon>
        <taxon>Rhabditida</taxon>
        <taxon>Tylenchina</taxon>
        <taxon>Panagrolaimomorpha</taxon>
        <taxon>Panagrolaimoidea</taxon>
        <taxon>Panagrolaimidae</taxon>
        <taxon>Panagrolaimus</taxon>
    </lineage>
</organism>
<accession>A0AC34R402</accession>
<proteinExistence type="predicted"/>
<sequence>MSHVLSSSSASDFQRLENYQPPGNAGKPQITRTEGGIEADQKRFGLFDGQMVNRFNRFMRVAVCSLNQWSMDWDGNLKRIITAIKKSADEGAGIHVGLELEICGYSCLDHFYEKDTEVHCFESLKKILEVSKTMNMIIVTGMPIRYRATLYNCMVILSKGQIHLIHPKSALCDDDVYRESRYFKSWKFGTNLEKIDLRQFGIDQENVFFGHGIVKTKDNVKIAIEICEELWAAKSPSVLWALQGVDIICNGSGSHHVLGKSAKRISQLVQDLSSKLGGIYLYSNLRGFDGDRVYFDGMSSILQNGQIYKQVKQFELEDVAVETALLNLNATEAYRGKIASLAELSSRSEPVPVISIDLEVVSKQIGKLDMPIKPEFMTERQELFHAPPAYLWHYLRRSGASGYFLPLSGGADSGAVAAMIYLMCEKVCQTIEKYNRENKEPDDCVTFLGEKLTETDPKKLVSKLFFVSYMKSSNSSMETEERARNAAESIGANFSVQNIDSIVESYKGTFADSHGIELSHDHPDRRVQLALENIQARSRMVLAYLNAQVIPVTAGIGGFLLVLGSSNVDESLVGYLTKYDCSSADINPIGSINKLDLKVFLKDFSAKGFKPFAEIVDANPSAELRPATEGKAQSDEEEIGITYAQMYEIGLLRKPGYNGLFSTFFQLVSKWNHMLPTEIAEIVIKFYTRYTRNRHKATVSTPALVSNNYCVDDQRTDHRPFVYPDFTPQFQRLREIAKNMLTDGEKSGSN</sequence>
<evidence type="ECO:0000313" key="1">
    <source>
        <dbReference type="Proteomes" id="UP000887576"/>
    </source>
</evidence>
<reference evidence="2" key="1">
    <citation type="submission" date="2022-11" db="UniProtKB">
        <authorList>
            <consortium name="WormBaseParasite"/>
        </authorList>
    </citation>
    <scope>IDENTIFICATION</scope>
</reference>
<name>A0AC34R402_9BILA</name>
<dbReference type="WBParaSite" id="JU765_v2.g3249.t1">
    <property type="protein sequence ID" value="JU765_v2.g3249.t1"/>
    <property type="gene ID" value="JU765_v2.g3249"/>
</dbReference>